<name>A0A510K9M8_9FUSO</name>
<proteinExistence type="predicted"/>
<protein>
    <recommendedName>
        <fullName evidence="3">DUF2577 domain-containing protein</fullName>
    </recommendedName>
</protein>
<evidence type="ECO:0000313" key="1">
    <source>
        <dbReference type="EMBL" id="BBM48339.1"/>
    </source>
</evidence>
<reference evidence="1 2" key="1">
    <citation type="submission" date="2019-07" db="EMBL/GenBank/DDBJ databases">
        <title>Complete Genome Sequence of Leptotrichia wadei Strain JMUB3933.</title>
        <authorList>
            <person name="Watanabe S."/>
            <person name="Cui L."/>
        </authorList>
    </citation>
    <scope>NUCLEOTIDE SEQUENCE [LARGE SCALE GENOMIC DNA]</scope>
    <source>
        <strain evidence="1 2">JMUB3933</strain>
    </source>
</reference>
<gene>
    <name evidence="1" type="ORF">JMUB3933_1855</name>
</gene>
<organism evidence="1 2">
    <name type="scientific">Leptotrichia wadei</name>
    <dbReference type="NCBI Taxonomy" id="157687"/>
    <lineage>
        <taxon>Bacteria</taxon>
        <taxon>Fusobacteriati</taxon>
        <taxon>Fusobacteriota</taxon>
        <taxon>Fusobacteriia</taxon>
        <taxon>Fusobacteriales</taxon>
        <taxon>Leptotrichiaceae</taxon>
        <taxon>Leptotrichia</taxon>
    </lineage>
</organism>
<dbReference type="EMBL" id="AP019834">
    <property type="protein sequence ID" value="BBM48339.1"/>
    <property type="molecule type" value="Genomic_DNA"/>
</dbReference>
<dbReference type="RefSeq" id="WP_146961751.1">
    <property type="nucleotide sequence ID" value="NZ_AP019834.1"/>
</dbReference>
<dbReference type="AlphaFoldDB" id="A0A510K9M8"/>
<evidence type="ECO:0000313" key="2">
    <source>
        <dbReference type="Proteomes" id="UP000321397"/>
    </source>
</evidence>
<dbReference type="InterPro" id="IPR022555">
    <property type="entry name" value="DUF2577"/>
</dbReference>
<dbReference type="Proteomes" id="UP000321397">
    <property type="component" value="Chromosome"/>
</dbReference>
<accession>A0A510K9M8</accession>
<dbReference type="Pfam" id="PF10844">
    <property type="entry name" value="DUF2577"/>
    <property type="match status" value="1"/>
</dbReference>
<sequence length="135" mass="15277">MAKLEQALKQMINNAVEYNKPSEIYAGKVESTSPLTIRLDVNVPALEEDELILTHLVKDYEVDITVGHSTEETEIVEGAMTDIKKHKHEYKGRKKITIHNGLKIGEGVLLIRQQGGQKFIVLDRIDDPQTEGEWL</sequence>
<evidence type="ECO:0008006" key="3">
    <source>
        <dbReference type="Google" id="ProtNLM"/>
    </source>
</evidence>